<dbReference type="Pfam" id="PF16043">
    <property type="entry name" value="DUF4795"/>
    <property type="match status" value="1"/>
</dbReference>
<reference evidence="3" key="2">
    <citation type="submission" date="2025-09" db="UniProtKB">
        <authorList>
            <consortium name="Ensembl"/>
        </authorList>
    </citation>
    <scope>IDENTIFICATION</scope>
</reference>
<reference evidence="3" key="1">
    <citation type="submission" date="2025-08" db="UniProtKB">
        <authorList>
            <consortium name="Ensembl"/>
        </authorList>
    </citation>
    <scope>IDENTIFICATION</scope>
</reference>
<name>A0A671G0J7_RHIFE</name>
<dbReference type="PANTHER" id="PTHR47080">
    <property type="entry name" value="CHROMOSOME 16 OPEN READING FRAME 96"/>
    <property type="match status" value="1"/>
</dbReference>
<feature type="domain" description="DUF4795" evidence="2">
    <location>
        <begin position="668"/>
        <end position="848"/>
    </location>
</feature>
<dbReference type="Proteomes" id="UP000472240">
    <property type="component" value="Unplaced"/>
</dbReference>
<feature type="region of interest" description="Disordered" evidence="1">
    <location>
        <begin position="868"/>
        <end position="899"/>
    </location>
</feature>
<feature type="compositionally biased region" description="Pro residues" evidence="1">
    <location>
        <begin position="345"/>
        <end position="361"/>
    </location>
</feature>
<evidence type="ECO:0000259" key="2">
    <source>
        <dbReference type="Pfam" id="PF16043"/>
    </source>
</evidence>
<proteinExistence type="predicted"/>
<feature type="compositionally biased region" description="Pro residues" evidence="1">
    <location>
        <begin position="389"/>
        <end position="401"/>
    </location>
</feature>
<dbReference type="OMA" id="PKDRAHK"/>
<feature type="compositionally biased region" description="Pro residues" evidence="1">
    <location>
        <begin position="325"/>
        <end position="335"/>
    </location>
</feature>
<evidence type="ECO:0000256" key="1">
    <source>
        <dbReference type="SAM" id="MobiDB-lite"/>
    </source>
</evidence>
<evidence type="ECO:0000313" key="3">
    <source>
        <dbReference type="Ensembl" id="ENSRFEP00010028409.1"/>
    </source>
</evidence>
<evidence type="ECO:0000313" key="4">
    <source>
        <dbReference type="Proteomes" id="UP000472240"/>
    </source>
</evidence>
<feature type="compositionally biased region" description="Pro residues" evidence="1">
    <location>
        <begin position="369"/>
        <end position="381"/>
    </location>
</feature>
<organism evidence="3 4">
    <name type="scientific">Rhinolophus ferrumequinum</name>
    <name type="common">Greater horseshoe bat</name>
    <dbReference type="NCBI Taxonomy" id="59479"/>
    <lineage>
        <taxon>Eukaryota</taxon>
        <taxon>Metazoa</taxon>
        <taxon>Chordata</taxon>
        <taxon>Craniata</taxon>
        <taxon>Vertebrata</taxon>
        <taxon>Euteleostomi</taxon>
        <taxon>Mammalia</taxon>
        <taxon>Eutheria</taxon>
        <taxon>Laurasiatheria</taxon>
        <taxon>Chiroptera</taxon>
        <taxon>Yinpterochiroptera</taxon>
        <taxon>Rhinolophoidea</taxon>
        <taxon>Rhinolophidae</taxon>
        <taxon>Rhinolophinae</taxon>
        <taxon>Rhinolophus</taxon>
    </lineage>
</organism>
<protein>
    <recommendedName>
        <fullName evidence="2">DUF4795 domain-containing protein</fullName>
    </recommendedName>
</protein>
<dbReference type="PANTHER" id="PTHR47080:SF1">
    <property type="entry name" value="CHROMOSOME 16 OPEN READING FRAME 96"/>
    <property type="match status" value="1"/>
</dbReference>
<dbReference type="InterPro" id="IPR032013">
    <property type="entry name" value="DUF4795"/>
</dbReference>
<keyword evidence="4" id="KW-1185">Reference proteome</keyword>
<dbReference type="GeneTree" id="ENSGT00940000162979"/>
<dbReference type="AlphaFoldDB" id="A0A671G0J7"/>
<feature type="region of interest" description="Disordered" evidence="1">
    <location>
        <begin position="265"/>
        <end position="415"/>
    </location>
</feature>
<dbReference type="InParanoid" id="A0A671G0J7"/>
<feature type="region of interest" description="Disordered" evidence="1">
    <location>
        <begin position="958"/>
        <end position="983"/>
    </location>
</feature>
<feature type="compositionally biased region" description="Pro residues" evidence="1">
    <location>
        <begin position="277"/>
        <end position="303"/>
    </location>
</feature>
<dbReference type="Ensembl" id="ENSRFET00010030846.1">
    <property type="protein sequence ID" value="ENSRFEP00010028409.1"/>
    <property type="gene ID" value="ENSRFEG00010018817.1"/>
</dbReference>
<accession>A0A671G0J7</accession>
<sequence>MSFSLTFSELVSVAIPQCGVLNFKALHLLLHGILEHIHMAELKKVLSGDEDFLQSSQTMFMPREGDAQPIPNPMKRLNNVFDHVVSRIDKMESQLAALQELPSTSELLQGSQGTSRPAQELWQLIKLRKVVEGNEEAMEKVTRPTLQDLLTDVHALKVSVETLRKDVDILKKMFEKVDPPQHPPSWSCCSGLWWLGFSLQLKESEHFEEHLPETDLPQTTKDLESVGPVSDAAQFLKPLDVVWHYHVPEQLQQEESAQAVPLTGAQELGQPQVLKPGPAPKVEPEPGPRPGSLPQPKPKPMPALGPRLGPTLTPGLTPASGPMFQPGPAPIPGPDLGPASGPGPDLGPAPGPGPDLGPAPGPGTDLGPAPGPGPDLGPAPGPGTDLRPAPGPGPDLGPTGPPACSAPGRQRHTAGHRARLGLASSNAVMVSPGRDAPNGEDYLRNMKILQDRAPRTEAPSEAPVKPHSALSRMKTTAAITGAATAAYVSATTSAARAAEIAARAVKDAPATKLATLATNVAASGPLGVSADIVGAGFFRGATAPMAFTDDTEKEDLSQEIDFSSHASDMALSKAMLAAKQAMTPADKKKAGKYTMSHLAQMPIKHDSLKEEFAQLSNNLQQHLTYLVNMGITSKLGTTVGTLQEKIVSLQKSRMQEEELQRIWGHQIAMMKDHQVVLDRAVEKVHIRLDELKILQAQIKDLEMQKVDKSVMDQELKKKADKSFVAGKASRVDLETVAMELNEMIQSVLVRVLSHENDLKKVMEQLSRHLGTKLIHRDLNNLKADIDEVYQIVMKLLIRGLRFDPDSAAGFRKKLFERVKCISCDRPVEMMTGPHLVTIRKAHLLSRLRPASANSYEYLQRPQMREQHMLQQLQDRGDQKDWGDGPGNDTNRKFQSNNLSTLYPYGDPETLDYDTTEVDILGVDGILYKGRMTDQGGVQPPTSMEKELAGEEHQAFLGTPALGPGFAGQHEGMDGGRAQSRHHP</sequence>